<feature type="transmembrane region" description="Helical" evidence="1">
    <location>
        <begin position="232"/>
        <end position="249"/>
    </location>
</feature>
<keyword evidence="3" id="KW-1185">Reference proteome</keyword>
<feature type="transmembrane region" description="Helical" evidence="1">
    <location>
        <begin position="207"/>
        <end position="226"/>
    </location>
</feature>
<dbReference type="Proteomes" id="UP001299409">
    <property type="component" value="Unassembled WGS sequence"/>
</dbReference>
<keyword evidence="1" id="KW-0472">Membrane</keyword>
<proteinExistence type="predicted"/>
<evidence type="ECO:0000313" key="2">
    <source>
        <dbReference type="EMBL" id="MCB5446448.1"/>
    </source>
</evidence>
<organism evidence="2 3">
    <name type="scientific">Intestinibacter bartlettii</name>
    <dbReference type="NCBI Taxonomy" id="261299"/>
    <lineage>
        <taxon>Bacteria</taxon>
        <taxon>Bacillati</taxon>
        <taxon>Bacillota</taxon>
        <taxon>Clostridia</taxon>
        <taxon>Peptostreptococcales</taxon>
        <taxon>Peptostreptococcaceae</taxon>
        <taxon>Intestinibacter</taxon>
    </lineage>
</organism>
<keyword evidence="1" id="KW-1133">Transmembrane helix</keyword>
<comment type="caution">
    <text evidence="2">The sequence shown here is derived from an EMBL/GenBank/DDBJ whole genome shotgun (WGS) entry which is preliminary data.</text>
</comment>
<gene>
    <name evidence="2" type="ORF">LIP50_09570</name>
</gene>
<reference evidence="2 3" key="1">
    <citation type="submission" date="2021-10" db="EMBL/GenBank/DDBJ databases">
        <title>Collection of gut derived symbiotic bacterial strains cultured from healthy donors.</title>
        <authorList>
            <person name="Lin H."/>
            <person name="Littmann E."/>
            <person name="Claire K."/>
            <person name="Pamer E."/>
        </authorList>
    </citation>
    <scope>NUCLEOTIDE SEQUENCE [LARGE SCALE GENOMIC DNA]</scope>
    <source>
        <strain evidence="2 3">MSK.17.68</strain>
    </source>
</reference>
<name>A0ABS8CY89_9FIRM</name>
<evidence type="ECO:0000313" key="3">
    <source>
        <dbReference type="Proteomes" id="UP001299409"/>
    </source>
</evidence>
<protein>
    <submittedName>
        <fullName evidence="2">Uncharacterized protein</fullName>
    </submittedName>
</protein>
<accession>A0ABS8CY89</accession>
<evidence type="ECO:0000256" key="1">
    <source>
        <dbReference type="SAM" id="Phobius"/>
    </source>
</evidence>
<dbReference type="RefSeq" id="WP_226924316.1">
    <property type="nucleotide sequence ID" value="NZ_JAJBMB010000008.1"/>
</dbReference>
<keyword evidence="1" id="KW-0812">Transmembrane</keyword>
<dbReference type="EMBL" id="JAJBMB010000008">
    <property type="protein sequence ID" value="MCB5446448.1"/>
    <property type="molecule type" value="Genomic_DNA"/>
</dbReference>
<sequence length="271" mass="31457">MSDVSNNTNIQYDKYNIEFILNEFETNSARAIYNLSEISKKYIIVVESGIVNSINDKDDNVEIQIVTEENYRKGFGYSIDIMIQKEKISDLSENIYKLNPGDKIVVLLAPEFKSISSGIRCNCYDLRCCRFGYITQDLKIKSKEESIKLSKKQNQDEKNSDIFKIKHVEELTKEEIKEYSNKYEIYLKTGNLNKEEYLSQKQIKNEITYRYVLIVALIAIVIFLLTKGLLRIVLEVFALAIIGGSIIVIKENKEQKEQYLDLLKACYEICN</sequence>